<organism evidence="2 3">
    <name type="scientific">Bacillus salitolerans</name>
    <dbReference type="NCBI Taxonomy" id="1437434"/>
    <lineage>
        <taxon>Bacteria</taxon>
        <taxon>Bacillati</taxon>
        <taxon>Bacillota</taxon>
        <taxon>Bacilli</taxon>
        <taxon>Bacillales</taxon>
        <taxon>Bacillaceae</taxon>
        <taxon>Bacillus</taxon>
    </lineage>
</organism>
<sequence length="531" mass="60288">MTHTKTEIQKKQTFLQTGGMIKILLLPFLLTLIFLSLVFWQNLSLERSLPSEGWSRTISLHGEVGMSPAFVYSDEAGIHIYSHNDHKVTHFNATDGLKVKNKTELPVKIPAMAPFWAKDNNVLFLQNHSIVFFNGEKEEVLLEGVDGFSTSSDKMMYWQDKRIYSLSTTTFEGTLVGESEFEIDSISVADESPSFLVLSDRTTRVLKATLFQHNNGTFTPTPLFTVDETGVEEFTGLDFIETDSDIHILYSTFSMAQQKRNYRTYFASLSKDQVQNGADFKEMHYYDDKTRERIRKPRYPELFLKDGQPTVLFSAEGSTVGKRTAVNIYEAVQVESNWLSERRSTSNSVSVEPAPINSENVIWLDFSGEQYAIVGSTTNEEAIAQSLKITDTDIKSASSATLTSVFTGFLMLFLSIMWIIFPTVFLTIIFFKDNELIEGKTKWVEYTSVALFVAAQLLFHEKLFNRSFYSLAPDYLTFSGSQYMIPILLGALCYVITMISHNREWGIVSKVSYFMGINILFIMILVGPYTL</sequence>
<gene>
    <name evidence="2" type="ORF">ACFSCX_07720</name>
</gene>
<evidence type="ECO:0000256" key="1">
    <source>
        <dbReference type="SAM" id="Phobius"/>
    </source>
</evidence>
<feature type="transmembrane region" description="Helical" evidence="1">
    <location>
        <begin position="511"/>
        <end position="530"/>
    </location>
</feature>
<evidence type="ECO:0000313" key="2">
    <source>
        <dbReference type="EMBL" id="MFD1736450.1"/>
    </source>
</evidence>
<feature type="transmembrane region" description="Helical" evidence="1">
    <location>
        <begin position="21"/>
        <end position="40"/>
    </location>
</feature>
<feature type="transmembrane region" description="Helical" evidence="1">
    <location>
        <begin position="405"/>
        <end position="431"/>
    </location>
</feature>
<keyword evidence="1" id="KW-0812">Transmembrane</keyword>
<comment type="caution">
    <text evidence="2">The sequence shown here is derived from an EMBL/GenBank/DDBJ whole genome shotgun (WGS) entry which is preliminary data.</text>
</comment>
<reference evidence="3" key="1">
    <citation type="journal article" date="2019" name="Int. J. Syst. Evol. Microbiol.">
        <title>The Global Catalogue of Microorganisms (GCM) 10K type strain sequencing project: providing services to taxonomists for standard genome sequencing and annotation.</title>
        <authorList>
            <consortium name="The Broad Institute Genomics Platform"/>
            <consortium name="The Broad Institute Genome Sequencing Center for Infectious Disease"/>
            <person name="Wu L."/>
            <person name="Ma J."/>
        </authorList>
    </citation>
    <scope>NUCLEOTIDE SEQUENCE [LARGE SCALE GENOMIC DNA]</scope>
    <source>
        <strain evidence="3">CCUG 49339</strain>
    </source>
</reference>
<dbReference type="Proteomes" id="UP001597214">
    <property type="component" value="Unassembled WGS sequence"/>
</dbReference>
<keyword evidence="1" id="KW-0472">Membrane</keyword>
<keyword evidence="1" id="KW-1133">Transmembrane helix</keyword>
<proteinExistence type="predicted"/>
<dbReference type="RefSeq" id="WP_377927609.1">
    <property type="nucleotide sequence ID" value="NZ_JBHUEM010000008.1"/>
</dbReference>
<feature type="transmembrane region" description="Helical" evidence="1">
    <location>
        <begin position="443"/>
        <end position="460"/>
    </location>
</feature>
<evidence type="ECO:0000313" key="3">
    <source>
        <dbReference type="Proteomes" id="UP001597214"/>
    </source>
</evidence>
<keyword evidence="3" id="KW-1185">Reference proteome</keyword>
<dbReference type="EMBL" id="JBHUEM010000008">
    <property type="protein sequence ID" value="MFD1736450.1"/>
    <property type="molecule type" value="Genomic_DNA"/>
</dbReference>
<protein>
    <submittedName>
        <fullName evidence="2">Uncharacterized protein</fullName>
    </submittedName>
</protein>
<feature type="transmembrane region" description="Helical" evidence="1">
    <location>
        <begin position="480"/>
        <end position="499"/>
    </location>
</feature>
<accession>A0ABW4LQQ8</accession>
<name>A0ABW4LQQ8_9BACI</name>